<protein>
    <submittedName>
        <fullName evidence="2">Uncharacterized protein</fullName>
    </submittedName>
</protein>
<dbReference type="AlphaFoldDB" id="A0A183PV64"/>
<feature type="compositionally biased region" description="Basic residues" evidence="1">
    <location>
        <begin position="196"/>
        <end position="227"/>
    </location>
</feature>
<gene>
    <name evidence="2" type="ORF">SMTD_LOCUS18250</name>
</gene>
<keyword evidence="3" id="KW-1185">Reference proteome</keyword>
<feature type="compositionally biased region" description="Basic and acidic residues" evidence="1">
    <location>
        <begin position="278"/>
        <end position="289"/>
    </location>
</feature>
<evidence type="ECO:0000256" key="1">
    <source>
        <dbReference type="SAM" id="MobiDB-lite"/>
    </source>
</evidence>
<reference evidence="2 3" key="1">
    <citation type="submission" date="2018-11" db="EMBL/GenBank/DDBJ databases">
        <authorList>
            <consortium name="Pathogen Informatics"/>
        </authorList>
    </citation>
    <scope>NUCLEOTIDE SEQUENCE [LARGE SCALE GENOMIC DNA]</scope>
    <source>
        <strain>Denwood</strain>
        <strain evidence="3">Zambia</strain>
    </source>
</reference>
<name>A0A183PV64_9TREM</name>
<evidence type="ECO:0000313" key="2">
    <source>
        <dbReference type="EMBL" id="VDP76564.1"/>
    </source>
</evidence>
<feature type="compositionally biased region" description="Basic and acidic residues" evidence="1">
    <location>
        <begin position="296"/>
        <end position="305"/>
    </location>
</feature>
<dbReference type="Proteomes" id="UP000269396">
    <property type="component" value="Unassembled WGS sequence"/>
</dbReference>
<evidence type="ECO:0000313" key="3">
    <source>
        <dbReference type="Proteomes" id="UP000269396"/>
    </source>
</evidence>
<dbReference type="STRING" id="31246.A0A183PV64"/>
<accession>A0A183PV64</accession>
<sequence>MSTSNGHFSAIKSLFDNAVENGEFTVLEFTTRLSEISINLSPEEKKVPPLVVNPLFSLWYKTGFGRTLFHVYINLGLEPPECLPHDTELTSESRTLEENVDEVDGVIPNSPQPLNVMEPSPVPRNTLRQSLPRALFTDSVHISLSSNETPNPLTSTPILPNVISSCPVNIESSSKYRSCKTIPTPHLVLIPCQRSKRKCRTPTKRIPVKREARKKPTNTTPTRHRHSSANSSKRTPASTSARTPRSSNRSRSHTITSPNANSVKPKSTLSETPISTRGESKRKANTDSKRNHRRSVHETPNPEKSYPRWERAKLAAAEKTKNKIYSSVLRLTWLKKLCLPVNKVNRSPFH</sequence>
<organism evidence="2 3">
    <name type="scientific">Schistosoma mattheei</name>
    <dbReference type="NCBI Taxonomy" id="31246"/>
    <lineage>
        <taxon>Eukaryota</taxon>
        <taxon>Metazoa</taxon>
        <taxon>Spiralia</taxon>
        <taxon>Lophotrochozoa</taxon>
        <taxon>Platyhelminthes</taxon>
        <taxon>Trematoda</taxon>
        <taxon>Digenea</taxon>
        <taxon>Strigeidida</taxon>
        <taxon>Schistosomatoidea</taxon>
        <taxon>Schistosomatidae</taxon>
        <taxon>Schistosoma</taxon>
    </lineage>
</organism>
<feature type="region of interest" description="Disordered" evidence="1">
    <location>
        <begin position="196"/>
        <end position="305"/>
    </location>
</feature>
<feature type="compositionally biased region" description="Polar residues" evidence="1">
    <location>
        <begin position="228"/>
        <end position="277"/>
    </location>
</feature>
<proteinExistence type="predicted"/>
<dbReference type="EMBL" id="UZAL01040136">
    <property type="protein sequence ID" value="VDP76564.1"/>
    <property type="molecule type" value="Genomic_DNA"/>
</dbReference>